<accession>A0A5J4TYY3</accession>
<sequence length="308" mass="35283">MAHTDQNLTLSSVEQIFERLKVAHDGLNEQQKIAKEISSQLILGEESFHKHMRNFSEAKIRVDIIHQLVQSKAAVVEQRIKRLFSLAQQFEHKTTALARSIGDENIYNALVELPSHESKCAPVPTQELLHDYKKQSLKTIINANRVILRALTVPYDYNSEFSQSLERAPRPMEMTSTHTGFDIIVPEPEFWGSQSGIRDVRNACIDLDASIRQQLQRQLAETTRRLEMIIPIRSISQITQPKKSEQKQQDPVPAFKDVQISAYTNSHIIGADYPIQNETLKDQGQKDIQRKQIKSELQPLNQVQETEI</sequence>
<name>A0A5J4TYY3_9EUKA</name>
<proteinExistence type="predicted"/>
<evidence type="ECO:0000313" key="1">
    <source>
        <dbReference type="EMBL" id="KAA6363686.1"/>
    </source>
</evidence>
<reference evidence="1 2" key="1">
    <citation type="submission" date="2019-03" db="EMBL/GenBank/DDBJ databases">
        <title>Single cell metagenomics reveals metabolic interactions within the superorganism composed of flagellate Streblomastix strix and complex community of Bacteroidetes bacteria on its surface.</title>
        <authorList>
            <person name="Treitli S.C."/>
            <person name="Kolisko M."/>
            <person name="Husnik F."/>
            <person name="Keeling P."/>
            <person name="Hampl V."/>
        </authorList>
    </citation>
    <scope>NUCLEOTIDE SEQUENCE [LARGE SCALE GENOMIC DNA]</scope>
    <source>
        <strain evidence="1">ST1C</strain>
    </source>
</reference>
<feature type="non-terminal residue" evidence="1">
    <location>
        <position position="308"/>
    </location>
</feature>
<evidence type="ECO:0000313" key="2">
    <source>
        <dbReference type="Proteomes" id="UP000324800"/>
    </source>
</evidence>
<gene>
    <name evidence="1" type="ORF">EZS28_040786</name>
</gene>
<dbReference type="EMBL" id="SNRW01022599">
    <property type="protein sequence ID" value="KAA6363686.1"/>
    <property type="molecule type" value="Genomic_DNA"/>
</dbReference>
<protein>
    <submittedName>
        <fullName evidence="1">Uncharacterized protein</fullName>
    </submittedName>
</protein>
<comment type="caution">
    <text evidence="1">The sequence shown here is derived from an EMBL/GenBank/DDBJ whole genome shotgun (WGS) entry which is preliminary data.</text>
</comment>
<dbReference type="Proteomes" id="UP000324800">
    <property type="component" value="Unassembled WGS sequence"/>
</dbReference>
<organism evidence="1 2">
    <name type="scientific">Streblomastix strix</name>
    <dbReference type="NCBI Taxonomy" id="222440"/>
    <lineage>
        <taxon>Eukaryota</taxon>
        <taxon>Metamonada</taxon>
        <taxon>Preaxostyla</taxon>
        <taxon>Oxymonadida</taxon>
        <taxon>Streblomastigidae</taxon>
        <taxon>Streblomastix</taxon>
    </lineage>
</organism>
<dbReference type="AlphaFoldDB" id="A0A5J4TYY3"/>